<dbReference type="PROSITE" id="PS50850">
    <property type="entry name" value="MFS"/>
    <property type="match status" value="1"/>
</dbReference>
<evidence type="ECO:0000256" key="6">
    <source>
        <dbReference type="ARBA" id="ARBA00023136"/>
    </source>
</evidence>
<keyword evidence="5 7" id="KW-1133">Transmembrane helix</keyword>
<dbReference type="Proteomes" id="UP001153737">
    <property type="component" value="Chromosome 3"/>
</dbReference>
<dbReference type="EMBL" id="OU896709">
    <property type="protein sequence ID" value="CAH1160185.1"/>
    <property type="molecule type" value="Genomic_DNA"/>
</dbReference>
<feature type="transmembrane region" description="Helical" evidence="7">
    <location>
        <begin position="106"/>
        <end position="126"/>
    </location>
</feature>
<evidence type="ECO:0000256" key="2">
    <source>
        <dbReference type="ARBA" id="ARBA00022448"/>
    </source>
</evidence>
<dbReference type="Pfam" id="PF07690">
    <property type="entry name" value="MFS_1"/>
    <property type="match status" value="1"/>
</dbReference>
<keyword evidence="3 7" id="KW-0812">Transmembrane</keyword>
<feature type="domain" description="Major facilitator superfamily (MFS) profile" evidence="8">
    <location>
        <begin position="20"/>
        <end position="455"/>
    </location>
</feature>
<evidence type="ECO:0000256" key="3">
    <source>
        <dbReference type="ARBA" id="ARBA00022692"/>
    </source>
</evidence>
<dbReference type="AlphaFoldDB" id="A0A9P0GTZ9"/>
<name>A0A9P0GTZ9_PHACE</name>
<evidence type="ECO:0000313" key="10">
    <source>
        <dbReference type="Proteomes" id="UP001153737"/>
    </source>
</evidence>
<dbReference type="OrthoDB" id="2985014at2759"/>
<keyword evidence="2" id="KW-0813">Transport</keyword>
<evidence type="ECO:0000256" key="4">
    <source>
        <dbReference type="ARBA" id="ARBA00022847"/>
    </source>
</evidence>
<proteinExistence type="predicted"/>
<feature type="transmembrane region" description="Helical" evidence="7">
    <location>
        <begin position="432"/>
        <end position="453"/>
    </location>
</feature>
<keyword evidence="10" id="KW-1185">Reference proteome</keyword>
<protein>
    <recommendedName>
        <fullName evidence="8">Major facilitator superfamily (MFS) profile domain-containing protein</fullName>
    </recommendedName>
</protein>
<reference evidence="9" key="1">
    <citation type="submission" date="2022-01" db="EMBL/GenBank/DDBJ databases">
        <authorList>
            <person name="King R."/>
        </authorList>
    </citation>
    <scope>NUCLEOTIDE SEQUENCE</scope>
</reference>
<feature type="transmembrane region" description="Helical" evidence="7">
    <location>
        <begin position="397"/>
        <end position="420"/>
    </location>
</feature>
<feature type="transmembrane region" description="Helical" evidence="7">
    <location>
        <begin position="76"/>
        <end position="94"/>
    </location>
</feature>
<feature type="transmembrane region" description="Helical" evidence="7">
    <location>
        <begin position="203"/>
        <end position="224"/>
    </location>
</feature>
<dbReference type="InterPro" id="IPR050382">
    <property type="entry name" value="MFS_Na/Anion_cotransporter"/>
</dbReference>
<dbReference type="SUPFAM" id="SSF103473">
    <property type="entry name" value="MFS general substrate transporter"/>
    <property type="match status" value="1"/>
</dbReference>
<dbReference type="FunFam" id="1.20.1250.20:FF:000423">
    <property type="entry name" value="Putative inorganic phosphate cotransporter-like Protein"/>
    <property type="match status" value="1"/>
</dbReference>
<accession>A0A9P0GTZ9</accession>
<dbReference type="FunFam" id="1.20.1250.20:FF:000003">
    <property type="entry name" value="Solute carrier family 17 member 3"/>
    <property type="match status" value="1"/>
</dbReference>
<feature type="transmembrane region" description="Helical" evidence="7">
    <location>
        <begin position="20"/>
        <end position="43"/>
    </location>
</feature>
<dbReference type="GO" id="GO:0015293">
    <property type="term" value="F:symporter activity"/>
    <property type="evidence" value="ECO:0007669"/>
    <property type="project" value="UniProtKB-KW"/>
</dbReference>
<dbReference type="InterPro" id="IPR011701">
    <property type="entry name" value="MFS"/>
</dbReference>
<dbReference type="PANTHER" id="PTHR11662:SF415">
    <property type="entry name" value="AT30085P-RELATED"/>
    <property type="match status" value="1"/>
</dbReference>
<evidence type="ECO:0000313" key="9">
    <source>
        <dbReference type="EMBL" id="CAH1160185.1"/>
    </source>
</evidence>
<dbReference type="InterPro" id="IPR036259">
    <property type="entry name" value="MFS_trans_sf"/>
</dbReference>
<evidence type="ECO:0000256" key="7">
    <source>
        <dbReference type="SAM" id="Phobius"/>
    </source>
</evidence>
<organism evidence="9 10">
    <name type="scientific">Phaedon cochleariae</name>
    <name type="common">Mustard beetle</name>
    <dbReference type="NCBI Taxonomy" id="80249"/>
    <lineage>
        <taxon>Eukaryota</taxon>
        <taxon>Metazoa</taxon>
        <taxon>Ecdysozoa</taxon>
        <taxon>Arthropoda</taxon>
        <taxon>Hexapoda</taxon>
        <taxon>Insecta</taxon>
        <taxon>Pterygota</taxon>
        <taxon>Neoptera</taxon>
        <taxon>Endopterygota</taxon>
        <taxon>Coleoptera</taxon>
        <taxon>Polyphaga</taxon>
        <taxon>Cucujiformia</taxon>
        <taxon>Chrysomeloidea</taxon>
        <taxon>Chrysomelidae</taxon>
        <taxon>Chrysomelinae</taxon>
        <taxon>Chrysomelini</taxon>
        <taxon>Phaedon</taxon>
    </lineage>
</organism>
<keyword evidence="4" id="KW-0769">Symport</keyword>
<feature type="transmembrane region" description="Helical" evidence="7">
    <location>
        <begin position="138"/>
        <end position="164"/>
    </location>
</feature>
<gene>
    <name evidence="9" type="ORF">PHAECO_LOCUS6983</name>
</gene>
<feature type="transmembrane region" description="Helical" evidence="7">
    <location>
        <begin position="366"/>
        <end position="385"/>
    </location>
</feature>
<dbReference type="PANTHER" id="PTHR11662">
    <property type="entry name" value="SOLUTE CARRIER FAMILY 17"/>
    <property type="match status" value="1"/>
</dbReference>
<feature type="transmembrane region" description="Helical" evidence="7">
    <location>
        <begin position="342"/>
        <end position="359"/>
    </location>
</feature>
<feature type="transmembrane region" description="Helical" evidence="7">
    <location>
        <begin position="302"/>
        <end position="322"/>
    </location>
</feature>
<evidence type="ECO:0000259" key="8">
    <source>
        <dbReference type="PROSITE" id="PS50850"/>
    </source>
</evidence>
<comment type="subcellular location">
    <subcellularLocation>
        <location evidence="1">Membrane</location>
        <topology evidence="1">Multi-pass membrane protein</topology>
    </subcellularLocation>
</comment>
<feature type="transmembrane region" description="Helical" evidence="7">
    <location>
        <begin position="262"/>
        <end position="281"/>
    </location>
</feature>
<evidence type="ECO:0000256" key="1">
    <source>
        <dbReference type="ARBA" id="ARBA00004141"/>
    </source>
</evidence>
<dbReference type="Gene3D" id="1.20.1250.20">
    <property type="entry name" value="MFS general substrate transporter like domains"/>
    <property type="match status" value="2"/>
</dbReference>
<keyword evidence="6 7" id="KW-0472">Membrane</keyword>
<dbReference type="GO" id="GO:0016020">
    <property type="term" value="C:membrane"/>
    <property type="evidence" value="ECO:0007669"/>
    <property type="project" value="UniProtKB-SubCell"/>
</dbReference>
<reference evidence="9" key="2">
    <citation type="submission" date="2022-10" db="EMBL/GenBank/DDBJ databases">
        <authorList>
            <consortium name="ENA_rothamsted_submissions"/>
            <consortium name="culmorum"/>
            <person name="King R."/>
        </authorList>
    </citation>
    <scope>NUCLEOTIDE SEQUENCE</scope>
</reference>
<evidence type="ECO:0000256" key="5">
    <source>
        <dbReference type="ARBA" id="ARBA00022989"/>
    </source>
</evidence>
<feature type="transmembrane region" description="Helical" evidence="7">
    <location>
        <begin position="170"/>
        <end position="191"/>
    </location>
</feature>
<dbReference type="GO" id="GO:0006820">
    <property type="term" value="P:monoatomic anion transport"/>
    <property type="evidence" value="ECO:0007669"/>
    <property type="project" value="TreeGrafter"/>
</dbReference>
<dbReference type="InterPro" id="IPR020846">
    <property type="entry name" value="MFS_dom"/>
</dbReference>
<sequence>MAFKLLYCVFGPVTIPQRYIMIGMIQLAMVNAYHFRVVLNIAITEIIKPRNYTESVDACPNYVYETLEIKGGSYDWPVWIESFILYSFYIGYSISHIPGGWLADKFGAKHVMGTCILVSSILNLLYPLAISKGGYRAAIVLGTFVGLFQGPLLPTITTFIQWWVPIKERALLVSIAFGGSTLGTVTGNVFSGMIIKRTKSWPMAFYVWGIFGMVWYSFYVFMVYSKPRTHPFITEGELQMLDEQVEHRKSFKVPWVKILRSLPVWALVAGQAVHNYIFFTVMTDLPKYLKEILKVNVEKNGLATALPFLALWISQILFAYFADYIVNNNIISVLKARKLFTAFSAVVPASVLVLVVYIGCNRTLVITLYTMALFLVGPFFSGMKVNLNDVTIHYGGTIAAIVSCIASTTGVWGPLVVGLLTPNSSLGEWQRVFLIMLGVAILLSIFYCVFASAERQKWDYLDDEIDEN</sequence>